<dbReference type="InterPro" id="IPR035965">
    <property type="entry name" value="PAS-like_dom_sf"/>
</dbReference>
<organism evidence="7 8">
    <name type="scientific">Maribacter algicola</name>
    <dbReference type="NCBI Taxonomy" id="2498892"/>
    <lineage>
        <taxon>Bacteria</taxon>
        <taxon>Pseudomonadati</taxon>
        <taxon>Bacteroidota</taxon>
        <taxon>Flavobacteriia</taxon>
        <taxon>Flavobacteriales</taxon>
        <taxon>Flavobacteriaceae</taxon>
        <taxon>Maribacter</taxon>
    </lineage>
</organism>
<evidence type="ECO:0000256" key="3">
    <source>
        <dbReference type="ARBA" id="ARBA00022553"/>
    </source>
</evidence>
<dbReference type="PANTHER" id="PTHR43304">
    <property type="entry name" value="PHYTOCHROME-LIKE PROTEIN CPH1"/>
    <property type="match status" value="1"/>
</dbReference>
<sequence>MPDRIALRNRISELEISKMFNEKLLDSSNNVIAYLEPLFGEEGLIEDFVIKYVNSRIEEITELKVEDMIGMRWLEYDPQNFENGAFENAKKCFITGETINYFPKYVFDEQVVWFSVRVVKLEDGVVQFLKDISKEKQYERQLEIQNNLLLEAEHVASTGSFRWDLNNGTLNLSENVYKLLGYEEPLDANPTLDFILKFVHEKDIAWVRDVITSSKVTKERIDISFKVVTSTDEIKYVNTIGEYYPSEDNWYVVGLFKDVTKQIEHEVILQSKNAELRKINSDLEAFNRIASHDLQEPLRKIQMFISRLNEEEKDRLGPRSKNYLGKIISSTERMRNLISNLLSYSKIDDLEDRPTKIDLNEILAEVLDDLGERIKETNASVKADKLPEINGVQFQMEQLFSNLIGNSLKYMAQDTIPIVSIKHSIIKVDAINRISKLSDGAYHKLEFIDNGIGFENQYSERIFEIFQRLHGKNEYSGTGLGLAICKKIVEAHNGLITATSQNSQGAVFTVFLPSLSI</sequence>
<dbReference type="Pfam" id="PF08447">
    <property type="entry name" value="PAS_3"/>
    <property type="match status" value="1"/>
</dbReference>
<dbReference type="InterPro" id="IPR005467">
    <property type="entry name" value="His_kinase_dom"/>
</dbReference>
<evidence type="ECO:0000256" key="2">
    <source>
        <dbReference type="ARBA" id="ARBA00012438"/>
    </source>
</evidence>
<dbReference type="Gene3D" id="3.30.450.20">
    <property type="entry name" value="PAS domain"/>
    <property type="match status" value="2"/>
</dbReference>
<name>A0A3R8R5X6_9FLAO</name>
<evidence type="ECO:0000259" key="6">
    <source>
        <dbReference type="PROSITE" id="PS50109"/>
    </source>
</evidence>
<dbReference type="SMART" id="SM00387">
    <property type="entry name" value="HATPase_c"/>
    <property type="match status" value="1"/>
</dbReference>
<keyword evidence="8" id="KW-1185">Reference proteome</keyword>
<dbReference type="Proteomes" id="UP000286990">
    <property type="component" value="Unassembled WGS sequence"/>
</dbReference>
<reference evidence="8" key="1">
    <citation type="submission" date="2018-12" db="EMBL/GenBank/DDBJ databases">
        <title>Maribacter lutimaris sp. nov., isolated from marine sediment.</title>
        <authorList>
            <person name="Kim K.K."/>
        </authorList>
    </citation>
    <scope>NUCLEOTIDE SEQUENCE [LARGE SCALE GENOMIC DNA]</scope>
    <source>
        <strain evidence="8">PoM-212</strain>
    </source>
</reference>
<evidence type="ECO:0000313" key="7">
    <source>
        <dbReference type="EMBL" id="RRQ50663.1"/>
    </source>
</evidence>
<dbReference type="Pfam" id="PF00512">
    <property type="entry name" value="HisKA"/>
    <property type="match status" value="1"/>
</dbReference>
<protein>
    <recommendedName>
        <fullName evidence="2">histidine kinase</fullName>
        <ecNumber evidence="2">2.7.13.3</ecNumber>
    </recommendedName>
</protein>
<dbReference type="SUPFAM" id="SSF55874">
    <property type="entry name" value="ATPase domain of HSP90 chaperone/DNA topoisomerase II/histidine kinase"/>
    <property type="match status" value="1"/>
</dbReference>
<accession>A0A3R8R5X6</accession>
<dbReference type="Gene3D" id="1.10.287.130">
    <property type="match status" value="1"/>
</dbReference>
<evidence type="ECO:0000256" key="1">
    <source>
        <dbReference type="ARBA" id="ARBA00000085"/>
    </source>
</evidence>
<feature type="domain" description="Histidine kinase" evidence="6">
    <location>
        <begin position="289"/>
        <end position="516"/>
    </location>
</feature>
<dbReference type="InterPro" id="IPR036890">
    <property type="entry name" value="HATPase_C_sf"/>
</dbReference>
<dbReference type="SMART" id="SM00388">
    <property type="entry name" value="HisKA"/>
    <property type="match status" value="1"/>
</dbReference>
<comment type="catalytic activity">
    <reaction evidence="1">
        <text>ATP + protein L-histidine = ADP + protein N-phospho-L-histidine.</text>
        <dbReference type="EC" id="2.7.13.3"/>
    </reaction>
</comment>
<keyword evidence="4" id="KW-0808">Transferase</keyword>
<dbReference type="AlphaFoldDB" id="A0A3R8R5X6"/>
<evidence type="ECO:0000313" key="8">
    <source>
        <dbReference type="Proteomes" id="UP000286990"/>
    </source>
</evidence>
<dbReference type="InterPro" id="IPR013655">
    <property type="entry name" value="PAS_fold_3"/>
</dbReference>
<dbReference type="OrthoDB" id="9124519at2"/>
<dbReference type="InterPro" id="IPR003594">
    <property type="entry name" value="HATPase_dom"/>
</dbReference>
<dbReference type="InterPro" id="IPR004358">
    <property type="entry name" value="Sig_transdc_His_kin-like_C"/>
</dbReference>
<dbReference type="PANTHER" id="PTHR43304:SF1">
    <property type="entry name" value="PAC DOMAIN-CONTAINING PROTEIN"/>
    <property type="match status" value="1"/>
</dbReference>
<dbReference type="InterPro" id="IPR003661">
    <property type="entry name" value="HisK_dim/P_dom"/>
</dbReference>
<dbReference type="InterPro" id="IPR052162">
    <property type="entry name" value="Sensor_kinase/Photoreceptor"/>
</dbReference>
<dbReference type="Pfam" id="PF02518">
    <property type="entry name" value="HATPase_c"/>
    <property type="match status" value="1"/>
</dbReference>
<dbReference type="Gene3D" id="3.30.565.10">
    <property type="entry name" value="Histidine kinase-like ATPase, C-terminal domain"/>
    <property type="match status" value="1"/>
</dbReference>
<dbReference type="CDD" id="cd00082">
    <property type="entry name" value="HisKA"/>
    <property type="match status" value="1"/>
</dbReference>
<dbReference type="EC" id="2.7.13.3" evidence="2"/>
<evidence type="ECO:0000256" key="5">
    <source>
        <dbReference type="ARBA" id="ARBA00022777"/>
    </source>
</evidence>
<keyword evidence="5" id="KW-0418">Kinase</keyword>
<keyword evidence="3" id="KW-0597">Phosphoprotein</keyword>
<dbReference type="PRINTS" id="PR00344">
    <property type="entry name" value="BCTRLSENSOR"/>
</dbReference>
<gene>
    <name evidence="7" type="ORF">DZC72_09065</name>
</gene>
<dbReference type="RefSeq" id="WP_125222485.1">
    <property type="nucleotide sequence ID" value="NZ_QUSX01000001.1"/>
</dbReference>
<dbReference type="PROSITE" id="PS50109">
    <property type="entry name" value="HIS_KIN"/>
    <property type="match status" value="1"/>
</dbReference>
<dbReference type="GO" id="GO:0000155">
    <property type="term" value="F:phosphorelay sensor kinase activity"/>
    <property type="evidence" value="ECO:0007669"/>
    <property type="project" value="InterPro"/>
</dbReference>
<dbReference type="SUPFAM" id="SSF47384">
    <property type="entry name" value="Homodimeric domain of signal transducing histidine kinase"/>
    <property type="match status" value="1"/>
</dbReference>
<comment type="caution">
    <text evidence="7">The sequence shown here is derived from an EMBL/GenBank/DDBJ whole genome shotgun (WGS) entry which is preliminary data.</text>
</comment>
<dbReference type="SUPFAM" id="SSF55785">
    <property type="entry name" value="PYP-like sensor domain (PAS domain)"/>
    <property type="match status" value="2"/>
</dbReference>
<proteinExistence type="predicted"/>
<evidence type="ECO:0000256" key="4">
    <source>
        <dbReference type="ARBA" id="ARBA00022679"/>
    </source>
</evidence>
<dbReference type="EMBL" id="QUSX01000001">
    <property type="protein sequence ID" value="RRQ50663.1"/>
    <property type="molecule type" value="Genomic_DNA"/>
</dbReference>
<dbReference type="InterPro" id="IPR036097">
    <property type="entry name" value="HisK_dim/P_sf"/>
</dbReference>